<dbReference type="Proteomes" id="UP000007590">
    <property type="component" value="Chromosome"/>
</dbReference>
<dbReference type="Pfam" id="PF10136">
    <property type="entry name" value="SpecificRecomb"/>
    <property type="match status" value="1"/>
</dbReference>
<gene>
    <name evidence="6" type="ordered locus">Solca_4165</name>
</gene>
<evidence type="ECO:0000313" key="6">
    <source>
        <dbReference type="EMBL" id="AFD09155.1"/>
    </source>
</evidence>
<reference evidence="6" key="1">
    <citation type="submission" date="2012-02" db="EMBL/GenBank/DDBJ databases">
        <title>The complete genome of Solitalea canadensis DSM 3403.</title>
        <authorList>
            <consortium name="US DOE Joint Genome Institute (JGI-PGF)"/>
            <person name="Lucas S."/>
            <person name="Copeland A."/>
            <person name="Lapidus A."/>
            <person name="Glavina del Rio T."/>
            <person name="Dalin E."/>
            <person name="Tice H."/>
            <person name="Bruce D."/>
            <person name="Goodwin L."/>
            <person name="Pitluck S."/>
            <person name="Peters L."/>
            <person name="Ovchinnikova G."/>
            <person name="Lu M."/>
            <person name="Kyrpides N."/>
            <person name="Mavromatis K."/>
            <person name="Ivanova N."/>
            <person name="Brettin T."/>
            <person name="Detter J.C."/>
            <person name="Han C."/>
            <person name="Larimer F."/>
            <person name="Land M."/>
            <person name="Hauser L."/>
            <person name="Markowitz V."/>
            <person name="Cheng J.-F."/>
            <person name="Hugenholtz P."/>
            <person name="Woyke T."/>
            <person name="Wu D."/>
            <person name="Spring S."/>
            <person name="Schroeder M."/>
            <person name="Kopitz M."/>
            <person name="Brambilla E."/>
            <person name="Klenk H.-P."/>
            <person name="Eisen J.A."/>
        </authorList>
    </citation>
    <scope>NUCLEOTIDE SEQUENCE</scope>
    <source>
        <strain evidence="6">DSM 3403</strain>
    </source>
</reference>
<keyword evidence="4 5" id="KW-0472">Membrane</keyword>
<proteinExistence type="predicted"/>
<evidence type="ECO:0000313" key="7">
    <source>
        <dbReference type="Proteomes" id="UP000007590"/>
    </source>
</evidence>
<keyword evidence="2 5" id="KW-0812">Transmembrane</keyword>
<keyword evidence="3 5" id="KW-1133">Transmembrane helix</keyword>
<dbReference type="PIRSF" id="PIRSF015380">
    <property type="entry name" value="Site-sp_rcmb"/>
    <property type="match status" value="1"/>
</dbReference>
<dbReference type="InterPro" id="IPR011385">
    <property type="entry name" value="Site-sp_rcmbase"/>
</dbReference>
<evidence type="ECO:0000256" key="1">
    <source>
        <dbReference type="ARBA" id="ARBA00004141"/>
    </source>
</evidence>
<sequence>MHTLEESLHYIKQYPKEAGVDELVDLVDAIRPRKVSESASSQLALNKIIQLFKNNKELLDHFKLFIKRVVHSKNQIRLFTELGISANQSFFSELFRRFNEKILPATVDKDELLSVVVDVFHRSDDYIWIEAIDPKTWRELFELLGFETNKNKFVADEFYPSLYSSVQIIASRITSLGLEPEIIVRLPHIESYNSSFQAISYEVNKFVEEATTPDAEKETVIQHCKHIKVLLNQCRSAVEQVRRNQKKEGVSISLAYLLLRIDQNIERLLRILGSMMAEKKEERLTFSVQLFTGMVRYENQKRGIRRHIRANTEMLAYQVVEHTGQTGEHYITNTPKEYFHFLKQSMGGGLIISFTTWIKFLLHFKVAPLVQGLLYSLNYSLSFILIFVTHSTLATKQPSMTASALASALDDKKHQSIDLENTAELIVKLSRSQFVSFLGNLIIVIPLPYFIAWAYHYLTGQLIVNEATAIKTIQSIDPVNSLSVLYASITGMFLFVSGIINGYYDNMIHYGNVAERIRNYKLLQQYFSKEKLNKISLYVEKNFGGLMGNLFLGFFLGYAGVFGEITGLPFDIRHVTLAGGGFAMAFYTVGDYISVDTILSSLIGIFLIGLMNFLVSFSLSLFVALRSRKVNFSQTGALLNRVFAHFLAKPMDFFYPPRKRNLSLSPEESTSIHE</sequence>
<comment type="subcellular location">
    <subcellularLocation>
        <location evidence="1">Membrane</location>
        <topology evidence="1">Multi-pass membrane protein</topology>
    </subcellularLocation>
</comment>
<dbReference type="STRING" id="929556.Solca_4165"/>
<dbReference type="InterPro" id="IPR023271">
    <property type="entry name" value="Aquaporin-like"/>
</dbReference>
<dbReference type="Gene3D" id="1.20.1080.10">
    <property type="entry name" value="Glycerol uptake facilitator protein"/>
    <property type="match status" value="1"/>
</dbReference>
<feature type="transmembrane region" description="Helical" evidence="5">
    <location>
        <begin position="437"/>
        <end position="458"/>
    </location>
</feature>
<evidence type="ECO:0000256" key="2">
    <source>
        <dbReference type="ARBA" id="ARBA00022692"/>
    </source>
</evidence>
<feature type="transmembrane region" description="Helical" evidence="5">
    <location>
        <begin position="341"/>
        <end position="362"/>
    </location>
</feature>
<dbReference type="EMBL" id="CP003349">
    <property type="protein sequence ID" value="AFD09155.1"/>
    <property type="molecule type" value="Genomic_DNA"/>
</dbReference>
<dbReference type="OrthoDB" id="5688397at2"/>
<dbReference type="HOGENOM" id="CLU_023672_0_0_10"/>
<dbReference type="GO" id="GO:0016020">
    <property type="term" value="C:membrane"/>
    <property type="evidence" value="ECO:0007669"/>
    <property type="project" value="UniProtKB-SubCell"/>
</dbReference>
<evidence type="ECO:0000256" key="5">
    <source>
        <dbReference type="SAM" id="Phobius"/>
    </source>
</evidence>
<evidence type="ECO:0000256" key="3">
    <source>
        <dbReference type="ARBA" id="ARBA00022989"/>
    </source>
</evidence>
<name>H8KL72_SOLCM</name>
<dbReference type="eggNOG" id="COG4389">
    <property type="taxonomic scope" value="Bacteria"/>
</dbReference>
<feature type="transmembrane region" description="Helical" evidence="5">
    <location>
        <begin position="374"/>
        <end position="393"/>
    </location>
</feature>
<keyword evidence="7" id="KW-1185">Reference proteome</keyword>
<evidence type="ECO:0000256" key="4">
    <source>
        <dbReference type="ARBA" id="ARBA00023136"/>
    </source>
</evidence>
<dbReference type="KEGG" id="scn:Solca_4165"/>
<feature type="transmembrane region" description="Helical" evidence="5">
    <location>
        <begin position="575"/>
        <end position="595"/>
    </location>
</feature>
<dbReference type="AlphaFoldDB" id="H8KL72"/>
<protein>
    <submittedName>
        <fullName evidence="6">Site-specific recombinase</fullName>
    </submittedName>
</protein>
<organism evidence="6 7">
    <name type="scientific">Solitalea canadensis (strain ATCC 29591 / DSM 3403 / JCM 21819 / LMG 8368 / NBRC 15130 / NCIMB 12057 / USAM 9D)</name>
    <name type="common">Flexibacter canadensis</name>
    <dbReference type="NCBI Taxonomy" id="929556"/>
    <lineage>
        <taxon>Bacteria</taxon>
        <taxon>Pseudomonadati</taxon>
        <taxon>Bacteroidota</taxon>
        <taxon>Sphingobacteriia</taxon>
        <taxon>Sphingobacteriales</taxon>
        <taxon>Sphingobacteriaceae</taxon>
        <taxon>Solitalea</taxon>
    </lineage>
</organism>
<accession>H8KL72</accession>
<feature type="transmembrane region" description="Helical" evidence="5">
    <location>
        <begin position="601"/>
        <end position="625"/>
    </location>
</feature>
<feature type="transmembrane region" description="Helical" evidence="5">
    <location>
        <begin position="543"/>
        <end position="563"/>
    </location>
</feature>
<feature type="transmembrane region" description="Helical" evidence="5">
    <location>
        <begin position="479"/>
        <end position="500"/>
    </location>
</feature>
<dbReference type="RefSeq" id="WP_014682377.1">
    <property type="nucleotide sequence ID" value="NC_017770.1"/>
</dbReference>